<dbReference type="KEGG" id="nja:NSJP_3879"/>
<evidence type="ECO:0000256" key="1">
    <source>
        <dbReference type="SAM" id="Phobius"/>
    </source>
</evidence>
<dbReference type="Proteomes" id="UP000192042">
    <property type="component" value="Chromosome I"/>
</dbReference>
<protein>
    <submittedName>
        <fullName evidence="2">Uncharacterized protein</fullName>
    </submittedName>
</protein>
<evidence type="ECO:0000313" key="3">
    <source>
        <dbReference type="Proteomes" id="UP000192042"/>
    </source>
</evidence>
<accession>A0A1W1IAL3</accession>
<feature type="transmembrane region" description="Helical" evidence="1">
    <location>
        <begin position="90"/>
        <end position="107"/>
    </location>
</feature>
<keyword evidence="1" id="KW-0472">Membrane</keyword>
<feature type="transmembrane region" description="Helical" evidence="1">
    <location>
        <begin position="127"/>
        <end position="148"/>
    </location>
</feature>
<evidence type="ECO:0000313" key="2">
    <source>
        <dbReference type="EMBL" id="SLM50046.1"/>
    </source>
</evidence>
<gene>
    <name evidence="2" type="ORF">NSJP_3879</name>
</gene>
<keyword evidence="3" id="KW-1185">Reference proteome</keyword>
<reference evidence="2 3" key="1">
    <citation type="submission" date="2017-03" db="EMBL/GenBank/DDBJ databases">
        <authorList>
            <person name="Afonso C.L."/>
            <person name="Miller P.J."/>
            <person name="Scott M.A."/>
            <person name="Spackman E."/>
            <person name="Goraichik I."/>
            <person name="Dimitrov K.M."/>
            <person name="Suarez D.L."/>
            <person name="Swayne D.E."/>
        </authorList>
    </citation>
    <scope>NUCLEOTIDE SEQUENCE [LARGE SCALE GENOMIC DNA]</scope>
    <source>
        <strain evidence="2">Genome sequencing of Nitrospira japonica strain NJ11</strain>
    </source>
</reference>
<dbReference type="RefSeq" id="WP_080888202.1">
    <property type="nucleotide sequence ID" value="NZ_LT828648.1"/>
</dbReference>
<keyword evidence="1" id="KW-0812">Transmembrane</keyword>
<proteinExistence type="predicted"/>
<dbReference type="EMBL" id="LT828648">
    <property type="protein sequence ID" value="SLM50046.1"/>
    <property type="molecule type" value="Genomic_DNA"/>
</dbReference>
<sequence length="171" mass="17973">MLFLSFRDRSKLVLFRWPAVGAGLSVALGLHIVVSALGLGMAYVGSGSLPEGSTAYWVLAWSGVAWLAAAFIGGYVAAWVSDSSSYVESIFHGLTLWGLLTVILMVLPPTAMSLGAMLAETVPPSDIVSFVAWFVAIGGILSLGTTIWGSIIGSRVVESVETKMTEGYRAA</sequence>
<keyword evidence="1" id="KW-1133">Transmembrane helix</keyword>
<feature type="transmembrane region" description="Helical" evidence="1">
    <location>
        <begin position="20"/>
        <end position="44"/>
    </location>
</feature>
<organism evidence="2 3">
    <name type="scientific">Nitrospira japonica</name>
    <dbReference type="NCBI Taxonomy" id="1325564"/>
    <lineage>
        <taxon>Bacteria</taxon>
        <taxon>Pseudomonadati</taxon>
        <taxon>Nitrospirota</taxon>
        <taxon>Nitrospiria</taxon>
        <taxon>Nitrospirales</taxon>
        <taxon>Nitrospiraceae</taxon>
        <taxon>Nitrospira</taxon>
    </lineage>
</organism>
<name>A0A1W1IAL3_9BACT</name>
<feature type="transmembrane region" description="Helical" evidence="1">
    <location>
        <begin position="56"/>
        <end position="78"/>
    </location>
</feature>
<dbReference type="AlphaFoldDB" id="A0A1W1IAL3"/>